<sequence>MYRHESARRAPGPSPPWQPRPRPSPPARRLCSVVRRSAAGMPGLAWLLVAAVVCTCCSVRASDSDMTWDEYKIKYKKNYTSPEEDERHRQNFLTSQKNVVLHNKKRERGEVSYSISINQFSDKDRHWPGHLSTTTDRSVWPATVDEQQEQQQTAADAGPE</sequence>
<dbReference type="OrthoDB" id="5855924at2759"/>
<dbReference type="AlphaFoldDB" id="A0A6J1S2B0"/>
<feature type="compositionally biased region" description="Pro residues" evidence="1">
    <location>
        <begin position="12"/>
        <end position="26"/>
    </location>
</feature>
<name>A0A6J1S2B0_FRAOC</name>
<dbReference type="Proteomes" id="UP000504606">
    <property type="component" value="Unplaced"/>
</dbReference>
<dbReference type="KEGG" id="foc:113204382"/>
<feature type="region of interest" description="Disordered" evidence="1">
    <location>
        <begin position="124"/>
        <end position="160"/>
    </location>
</feature>
<evidence type="ECO:0000259" key="2">
    <source>
        <dbReference type="SMART" id="SM00848"/>
    </source>
</evidence>
<keyword evidence="3" id="KW-1185">Reference proteome</keyword>
<proteinExistence type="predicted"/>
<organism evidence="3 4">
    <name type="scientific">Frankliniella occidentalis</name>
    <name type="common">Western flower thrips</name>
    <name type="synonym">Euthrips occidentalis</name>
    <dbReference type="NCBI Taxonomy" id="133901"/>
    <lineage>
        <taxon>Eukaryota</taxon>
        <taxon>Metazoa</taxon>
        <taxon>Ecdysozoa</taxon>
        <taxon>Arthropoda</taxon>
        <taxon>Hexapoda</taxon>
        <taxon>Insecta</taxon>
        <taxon>Pterygota</taxon>
        <taxon>Neoptera</taxon>
        <taxon>Paraneoptera</taxon>
        <taxon>Thysanoptera</taxon>
        <taxon>Terebrantia</taxon>
        <taxon>Thripoidea</taxon>
        <taxon>Thripidae</taxon>
        <taxon>Frankliniella</taxon>
    </lineage>
</organism>
<accession>A0A6J1S2B0</accession>
<protein>
    <submittedName>
        <fullName evidence="4">Digestive cysteine proteinase 1-like</fullName>
    </submittedName>
</protein>
<dbReference type="RefSeq" id="XP_026275344.1">
    <property type="nucleotide sequence ID" value="XM_026419559.2"/>
</dbReference>
<feature type="region of interest" description="Disordered" evidence="1">
    <location>
        <begin position="1"/>
        <end position="28"/>
    </location>
</feature>
<evidence type="ECO:0000313" key="3">
    <source>
        <dbReference type="Proteomes" id="UP000504606"/>
    </source>
</evidence>
<dbReference type="SUPFAM" id="SSF54001">
    <property type="entry name" value="Cysteine proteinases"/>
    <property type="match status" value="1"/>
</dbReference>
<dbReference type="SMART" id="SM00848">
    <property type="entry name" value="Inhibitor_I29"/>
    <property type="match status" value="1"/>
</dbReference>
<dbReference type="Gene3D" id="1.10.287.2250">
    <property type="match status" value="1"/>
</dbReference>
<dbReference type="GeneID" id="113204382"/>
<dbReference type="Pfam" id="PF08246">
    <property type="entry name" value="Inhibitor_I29"/>
    <property type="match status" value="1"/>
</dbReference>
<reference evidence="4" key="1">
    <citation type="submission" date="2025-08" db="UniProtKB">
        <authorList>
            <consortium name="RefSeq"/>
        </authorList>
    </citation>
    <scope>IDENTIFICATION</scope>
    <source>
        <tissue evidence="4">Whole organism</tissue>
    </source>
</reference>
<feature type="domain" description="Cathepsin propeptide inhibitor" evidence="2">
    <location>
        <begin position="68"/>
        <end position="122"/>
    </location>
</feature>
<evidence type="ECO:0000313" key="4">
    <source>
        <dbReference type="RefSeq" id="XP_026275344.1"/>
    </source>
</evidence>
<evidence type="ECO:0000256" key="1">
    <source>
        <dbReference type="SAM" id="MobiDB-lite"/>
    </source>
</evidence>
<dbReference type="InterPro" id="IPR038765">
    <property type="entry name" value="Papain-like_cys_pep_sf"/>
</dbReference>
<dbReference type="InterPro" id="IPR013201">
    <property type="entry name" value="Prot_inhib_I29"/>
</dbReference>
<gene>
    <name evidence="4" type="primary">LOC113204382</name>
</gene>